<dbReference type="KEGG" id="moc:BB934_34500"/>
<dbReference type="AlphaFoldDB" id="A0A1B2ETW2"/>
<dbReference type="InterPro" id="IPR041649">
    <property type="entry name" value="NepR"/>
</dbReference>
<sequence length="72" mass="8240">MQQAKEIAVRVNDEQMKGLPLSDTASASPDYTARIVGHFLRKLYTDMLEEGFPERLKPLIEKLDAQEQANRH</sequence>
<accession>A0A1B2ETW2</accession>
<dbReference type="OrthoDB" id="8023028at2"/>
<proteinExistence type="predicted"/>
<name>A0A1B2ETW2_9HYPH</name>
<dbReference type="RefSeq" id="WP_099514412.1">
    <property type="nucleotide sequence ID" value="NZ_CP016618.1"/>
</dbReference>
<gene>
    <name evidence="2" type="ORF">BB934_34500</name>
</gene>
<protein>
    <recommendedName>
        <fullName evidence="1">Anti-sigma factor NepR domain-containing protein</fullName>
    </recommendedName>
</protein>
<dbReference type="EMBL" id="CP016618">
    <property type="protein sequence ID" value="ANY83401.1"/>
    <property type="molecule type" value="Genomic_DNA"/>
</dbReference>
<evidence type="ECO:0000313" key="2">
    <source>
        <dbReference type="EMBL" id="ANY83401.1"/>
    </source>
</evidence>
<geneLocation type="plasmid" evidence="2">
    <name>unnamed3</name>
</geneLocation>
<keyword evidence="2" id="KW-0614">Plasmid</keyword>
<evidence type="ECO:0000259" key="1">
    <source>
        <dbReference type="Pfam" id="PF18557"/>
    </source>
</evidence>
<organism evidence="2">
    <name type="scientific">Microvirga ossetica</name>
    <dbReference type="NCBI Taxonomy" id="1882682"/>
    <lineage>
        <taxon>Bacteria</taxon>
        <taxon>Pseudomonadati</taxon>
        <taxon>Pseudomonadota</taxon>
        <taxon>Alphaproteobacteria</taxon>
        <taxon>Hyphomicrobiales</taxon>
        <taxon>Methylobacteriaceae</taxon>
        <taxon>Microvirga</taxon>
    </lineage>
</organism>
<dbReference type="Pfam" id="PF18557">
    <property type="entry name" value="NepR"/>
    <property type="match status" value="1"/>
</dbReference>
<reference evidence="2" key="1">
    <citation type="submission" date="2016-07" db="EMBL/GenBank/DDBJ databases">
        <title>Microvirga ossetica sp. nov. a new species of rhizobia isolated from root nodules of the legume species Vicia alpestris Steven originated from North Ossetia region in the Caucasus.</title>
        <authorList>
            <person name="Safronova V.I."/>
            <person name="Kuznetsova I.G."/>
            <person name="Sazanova A.L."/>
            <person name="Belimov A."/>
            <person name="Andronov E."/>
            <person name="Osledkin Y.S."/>
            <person name="Onishchuk O.P."/>
            <person name="Kurchak O.N."/>
            <person name="Shaposhnikov A.I."/>
            <person name="Willems A."/>
            <person name="Tikhonovich I.A."/>
        </authorList>
    </citation>
    <scope>NUCLEOTIDE SEQUENCE [LARGE SCALE GENOMIC DNA]</scope>
    <source>
        <strain evidence="2">V5/3M</strain>
        <plasmid evidence="2">unnamed3</plasmid>
    </source>
</reference>
<feature type="domain" description="Anti-sigma factor NepR" evidence="1">
    <location>
        <begin position="37"/>
        <end position="67"/>
    </location>
</feature>